<protein>
    <submittedName>
        <fullName evidence="1">Uncharacterized protein</fullName>
    </submittedName>
</protein>
<keyword evidence="2" id="KW-1185">Reference proteome</keyword>
<dbReference type="Proteomes" id="UP000078492">
    <property type="component" value="Unassembled WGS sequence"/>
</dbReference>
<evidence type="ECO:0000313" key="2">
    <source>
        <dbReference type="Proteomes" id="UP000078492"/>
    </source>
</evidence>
<gene>
    <name evidence="1" type="ORF">ALC57_10554</name>
</gene>
<reference evidence="1 2" key="1">
    <citation type="submission" date="2015-09" db="EMBL/GenBank/DDBJ databases">
        <title>Trachymyrmex cornetzi WGS genome.</title>
        <authorList>
            <person name="Nygaard S."/>
            <person name="Hu H."/>
            <person name="Boomsma J."/>
            <person name="Zhang G."/>
        </authorList>
    </citation>
    <scope>NUCLEOTIDE SEQUENCE [LARGE SCALE GENOMIC DNA]</scope>
    <source>
        <strain evidence="1">Tcor2-1</strain>
        <tissue evidence="1">Whole body</tissue>
    </source>
</reference>
<dbReference type="EMBL" id="KQ980223">
    <property type="protein sequence ID" value="KYN17168.1"/>
    <property type="molecule type" value="Genomic_DNA"/>
</dbReference>
<evidence type="ECO:0000313" key="1">
    <source>
        <dbReference type="EMBL" id="KYN17168.1"/>
    </source>
</evidence>
<accession>A0A151J410</accession>
<dbReference type="AlphaFoldDB" id="A0A151J410"/>
<proteinExistence type="predicted"/>
<organism evidence="1 2">
    <name type="scientific">Trachymyrmex cornetzi</name>
    <dbReference type="NCBI Taxonomy" id="471704"/>
    <lineage>
        <taxon>Eukaryota</taxon>
        <taxon>Metazoa</taxon>
        <taxon>Ecdysozoa</taxon>
        <taxon>Arthropoda</taxon>
        <taxon>Hexapoda</taxon>
        <taxon>Insecta</taxon>
        <taxon>Pterygota</taxon>
        <taxon>Neoptera</taxon>
        <taxon>Endopterygota</taxon>
        <taxon>Hymenoptera</taxon>
        <taxon>Apocrita</taxon>
        <taxon>Aculeata</taxon>
        <taxon>Formicoidea</taxon>
        <taxon>Formicidae</taxon>
        <taxon>Myrmicinae</taxon>
        <taxon>Trachymyrmex</taxon>
    </lineage>
</organism>
<sequence length="100" mass="11732">MLRSNPYKIKETIRENAEGMEGWFYSSSQVYAQRRIAVSRTHLFGPGIWVNVQKERYDTCSDRQCERRSYFLDLKKELNPFDSGLDLVRSQVLKGMGYEG</sequence>
<name>A0A151J410_9HYME</name>